<dbReference type="SMART" id="SM00869">
    <property type="entry name" value="Autotransporter"/>
    <property type="match status" value="1"/>
</dbReference>
<reference evidence="3" key="1">
    <citation type="journal article" date="2019" name="Int. J. Syst. Evol. Microbiol.">
        <title>The Global Catalogue of Microorganisms (GCM) 10K type strain sequencing project: providing services to taxonomists for standard genome sequencing and annotation.</title>
        <authorList>
            <consortium name="The Broad Institute Genomics Platform"/>
            <consortium name="The Broad Institute Genome Sequencing Center for Infectious Disease"/>
            <person name="Wu L."/>
            <person name="Ma J."/>
        </authorList>
    </citation>
    <scope>NUCLEOTIDE SEQUENCE [LARGE SCALE GENOMIC DNA]</scope>
    <source>
        <strain evidence="3">CCUG 56029</strain>
    </source>
</reference>
<dbReference type="EMBL" id="JBHUEN010000021">
    <property type="protein sequence ID" value="MFD1881846.1"/>
    <property type="molecule type" value="Genomic_DNA"/>
</dbReference>
<accession>A0ABW4R6E0</accession>
<gene>
    <name evidence="2" type="ORF">ACFSCT_08975</name>
</gene>
<keyword evidence="3" id="KW-1185">Reference proteome</keyword>
<evidence type="ECO:0000313" key="2">
    <source>
        <dbReference type="EMBL" id="MFD1881846.1"/>
    </source>
</evidence>
<sequence length="2117" mass="215701">MRPSPRSPRRLFISPVLTRLLLTTALIGGTLSVTGGPAKSDNVWWNVLNGTWSKATDNLNWDSQSGPNETPDFYEDGDSVYFGNLPAPPGQSVMVDLNTEVQVDNIHFIENGYVITGSGIISGYDWDAGFDTNGDDVSVFISSGVNGRINNNIIAPAFRIEGGGAVSSLLTYSGTADHPDLFEPILATVDKATLRLGGMIDGNVRLNEEGRLDLLMNGGSVSGDVTIDGGGASVVTREGTTIGGKVTLDNGELRLTGGRILGGVEVDQGEDVALVARTEIGDLNEPGASVDFTNRGTIASETAGEMLVIGGRLVNSGTLGGPAVSLAVNAREIQLNQGTVIAGSLFLQSPLVVHADAAGTLDVDKVITTNGIFRNENELTTTAAFTAATLVNSSRFETATDLTANVINQENAWLISSGTLNGSLTNRGRADLQGIITGDVNHVVEGSSQLDVVGPLTIQGRLRLTGTNSVSYDPTNLTIGKFSAETDVTATDLTVKSTDSDGIRTTAATPVTGAGTLRISGTTTGNIQNAGTLYQTGTVKGNVVSSGTARMQGTLAGKLTITGGTTRTTGDLNVTGAGVSVNGGAFTVDANNTVSANIRVENTAGSTLAMLARSTVVGDVLNLGTASLRGTITGALENRGVLSTAQAGPTILTVGSFINRNETNVLGNTSLVFGGSARNLAGVMTVNGRLDFGASVPEANRIVYNAGNATLDIDGGTVLGSVDNTGNMSLDGSVTGRIVNGTGGTLAVTGTSSADSLVNRSTVTIGDAVTLTTENTVRSSGLMNVDGTLSFGQTVPTAERFVHNQVFGQLNVTGEIAGAVRNDGVVSVKEGGQIFGNLTNRATATVNNGTVTGHVQNSRLLYLTGATVNGTLTNAKTGTTEMRGTGVTASVVNAGTLTTMAGSNVSTGAITNFQNARLTVNGTVNTRGQDVDNTGRIIVSGSGLLIGNVTNSGSLDVAGTVTGNVVSSGTLSLMGGDINGNVNASSNTRLRGISTISGNFGNTGTISNLDDNASTRVNVGGVFTNDGTIDAGTGGIIISAQQIRLGQTSNTSGQVQLLGGTVNEGKLNLSGLSSLSGNLINKVPGEITVSGTLATRLNAITNYSRLTVNAGSVIDGTAGNARSTITNVTSPDGTAVLSNLGTIKADVKNGQDAILRSSGVIGGDVTNWGQATIGNRVTGTLRHLGGSLTIANGTSVQGGLVLRSTVNGTVNGLRTTSVDSNQTVSFNNLKVLTPSGAPGSVLNGGAMTITGASAGNVTSQSGASLRVGGTLQGNILSEGTFAVSGSTLTVTGDVRSGGSFVLGATQTLAANSLSIIGDGRARIAGGAVSADVQVGSAASFEMLSGSRINGTLTNDGKAFLAGQVTEHAVNSGTATIGAGRTLIAGQGFENRDGGTLGIIGRLDGSLVGRAGGTINQTGQVSGTVTTAGQYNGGGSVGGNFHNSGMASVTRGLTVAGNLTNLKTLNAAGNVIVAGNIENGNGTSPASAVFGKNGTVTATTFVNRAGSTAIFHGGLSADLLQRGTAQLRRGMTGDLTTSGNTTVYGTVDGDVTYNGGTLIFLPEASTARMSLAAAAAAGDPGSTGTFTFGSDYTIKDGETLGARKAIVKEGVRLTLEGALRAPLDNYGTLRVNGTGETIGRLSNLGTVSMRDGAANDELVAQGGISGGAYQLDLALGANWTADKITVRNGATTGQLALDFNIVSPDDVTSTSNTVTVIDVDGTRDNNFTWTSTGLEDLGQSERFIYSLDRDGSTGDLMLSKDLDPSIAALTGNVALTQSLIGPVINRPSSPYVGGLAVGAEEKPCGVGAWGRITAGRATADGATIGAERNFPSEIKARYQGAQVGGDFACFNGSYSGWDMAFGAILGQNRGNTEQPVYRASATSSDTDRRVTSVTNTDFTQTYGGVYVTAARDRMVLDLQYRREQTDFDMTNTPVAGSPTGGLLLNNAKFKSDANTLSGSVSYRVPLPNAEWSFIPTAGFAVTSTKTDEIKFEDGATLQIDDSTSKVGFIGGTISRTVVSKAGNSAITGFATGTWYRDFSSETKSVFTFADDDLAPENLTSANLGDFGELSVGVNYIKILDNGGDGRKPRQFNANVRIDGRTGDSLDGYGIAGQVRWQF</sequence>
<feature type="domain" description="Autotransporter" evidence="1">
    <location>
        <begin position="1800"/>
        <end position="2117"/>
    </location>
</feature>
<comment type="caution">
    <text evidence="2">The sequence shown here is derived from an EMBL/GenBank/DDBJ whole genome shotgun (WGS) entry which is preliminary data.</text>
</comment>
<evidence type="ECO:0000259" key="1">
    <source>
        <dbReference type="PROSITE" id="PS51208"/>
    </source>
</evidence>
<name>A0ABW4R6E0_9RHOB</name>
<organism evidence="2 3">
    <name type="scientific">Paracoccus pacificus</name>
    <dbReference type="NCBI Taxonomy" id="1463598"/>
    <lineage>
        <taxon>Bacteria</taxon>
        <taxon>Pseudomonadati</taxon>
        <taxon>Pseudomonadota</taxon>
        <taxon>Alphaproteobacteria</taxon>
        <taxon>Rhodobacterales</taxon>
        <taxon>Paracoccaceae</taxon>
        <taxon>Paracoccus</taxon>
    </lineage>
</organism>
<dbReference type="RefSeq" id="WP_379142038.1">
    <property type="nucleotide sequence ID" value="NZ_JBHUEN010000021.1"/>
</dbReference>
<dbReference type="InterPro" id="IPR005546">
    <property type="entry name" value="Autotransporte_beta"/>
</dbReference>
<protein>
    <recommendedName>
        <fullName evidence="1">Autotransporter domain-containing protein</fullName>
    </recommendedName>
</protein>
<dbReference type="Proteomes" id="UP001597213">
    <property type="component" value="Unassembled WGS sequence"/>
</dbReference>
<dbReference type="PROSITE" id="PS51208">
    <property type="entry name" value="AUTOTRANSPORTER"/>
    <property type="match status" value="1"/>
</dbReference>
<dbReference type="SUPFAM" id="SSF103515">
    <property type="entry name" value="Autotransporter"/>
    <property type="match status" value="1"/>
</dbReference>
<evidence type="ECO:0000313" key="3">
    <source>
        <dbReference type="Proteomes" id="UP001597213"/>
    </source>
</evidence>
<dbReference type="InterPro" id="IPR036709">
    <property type="entry name" value="Autotransporte_beta_dom_sf"/>
</dbReference>
<proteinExistence type="predicted"/>